<dbReference type="AlphaFoldDB" id="A0A6M3ISE2"/>
<proteinExistence type="predicted"/>
<gene>
    <name evidence="2" type="ORF">MM171A01043_0004</name>
    <name evidence="3" type="ORF">MM171B00841_0008</name>
    <name evidence="1" type="ORF">MM415B01176_0010</name>
</gene>
<dbReference type="EMBL" id="MT143650">
    <property type="protein sequence ID" value="QJA99431.1"/>
    <property type="molecule type" value="Genomic_DNA"/>
</dbReference>
<dbReference type="InterPro" id="IPR045565">
    <property type="entry name" value="Phage_capsid_2"/>
</dbReference>
<sequence>MAVDTALITQFSNLLHVKAQQMKTRLMGKCPIKPITGDNFAYDGTGLLTARTVNDRNPLINPVNPDYTRRKMTRDRVIVELIVDNRDVRGMFEDPTSKLVDDCMFAIMRKADKIGITALTAAVLTGKDMDTSVSFATDGGQTVDATAGLTFAKMLEINSNFKKNEVGIDIPEAIYLGMSEQEESTLLNISQLTSGDFSRDYVVEKGKIIRALGMDIILFGSGVDVPQLSVTSAVRDNFAFTPKGLMYGMSKQFSVKVESDYPGYVESTYIQVLGEIGAVRTDGQRVQKVQTTAT</sequence>
<dbReference type="EMBL" id="MT141398">
    <property type="protein sequence ID" value="QJA60161.1"/>
    <property type="molecule type" value="Genomic_DNA"/>
</dbReference>
<dbReference type="Pfam" id="PF19821">
    <property type="entry name" value="Phage_capsid_2"/>
    <property type="match status" value="1"/>
</dbReference>
<evidence type="ECO:0000313" key="3">
    <source>
        <dbReference type="EMBL" id="QJB03231.1"/>
    </source>
</evidence>
<accession>A0A6M3ISE2</accession>
<dbReference type="EMBL" id="MT143832">
    <property type="protein sequence ID" value="QJB03231.1"/>
    <property type="molecule type" value="Genomic_DNA"/>
</dbReference>
<organism evidence="1">
    <name type="scientific">viral metagenome</name>
    <dbReference type="NCBI Taxonomy" id="1070528"/>
    <lineage>
        <taxon>unclassified sequences</taxon>
        <taxon>metagenomes</taxon>
        <taxon>organismal metagenomes</taxon>
    </lineage>
</organism>
<evidence type="ECO:0000313" key="2">
    <source>
        <dbReference type="EMBL" id="QJA99431.1"/>
    </source>
</evidence>
<name>A0A6M3ISE2_9ZZZZ</name>
<reference evidence="1" key="1">
    <citation type="submission" date="2020-03" db="EMBL/GenBank/DDBJ databases">
        <title>The deep terrestrial virosphere.</title>
        <authorList>
            <person name="Holmfeldt K."/>
            <person name="Nilsson E."/>
            <person name="Simone D."/>
            <person name="Lopez-Fernandez M."/>
            <person name="Wu X."/>
            <person name="de Brujin I."/>
            <person name="Lundin D."/>
            <person name="Andersson A."/>
            <person name="Bertilsson S."/>
            <person name="Dopson M."/>
        </authorList>
    </citation>
    <scope>NUCLEOTIDE SEQUENCE</scope>
    <source>
        <strain evidence="2">MM171A01043</strain>
        <strain evidence="3">MM171B00841</strain>
        <strain evidence="1">MM415B01176</strain>
    </source>
</reference>
<evidence type="ECO:0000313" key="1">
    <source>
        <dbReference type="EMBL" id="QJA60161.1"/>
    </source>
</evidence>
<protein>
    <submittedName>
        <fullName evidence="1">Putative capsid protein</fullName>
    </submittedName>
</protein>